<comment type="caution">
    <text evidence="1">The sequence shown here is derived from an EMBL/GenBank/DDBJ whole genome shotgun (WGS) entry which is preliminary data.</text>
</comment>
<evidence type="ECO:0000313" key="1">
    <source>
        <dbReference type="EMBL" id="KAK1736675.1"/>
    </source>
</evidence>
<keyword evidence="2" id="KW-1185">Reference proteome</keyword>
<sequence>MEVQQMISFTLDIGMNEIDSSFWRNVFTTSGGMPHYLSYALETIKRNNLTIKLDNGLVGLKAQRAMILGFGSVNELLLYRLDALDATVRNALHLAAVLGNDFDLLDAALTYEQMFRVRNLIDGSRPWVFVHSSTLL</sequence>
<name>A0AAD8Y093_9STRA</name>
<protein>
    <submittedName>
        <fullName evidence="1">Uncharacterized protein</fullName>
    </submittedName>
</protein>
<accession>A0AAD8Y093</accession>
<dbReference type="Proteomes" id="UP001224775">
    <property type="component" value="Unassembled WGS sequence"/>
</dbReference>
<gene>
    <name evidence="1" type="ORF">QTG54_012697</name>
</gene>
<dbReference type="EMBL" id="JATAAI010000028">
    <property type="protein sequence ID" value="KAK1736675.1"/>
    <property type="molecule type" value="Genomic_DNA"/>
</dbReference>
<organism evidence="1 2">
    <name type="scientific">Skeletonema marinoi</name>
    <dbReference type="NCBI Taxonomy" id="267567"/>
    <lineage>
        <taxon>Eukaryota</taxon>
        <taxon>Sar</taxon>
        <taxon>Stramenopiles</taxon>
        <taxon>Ochrophyta</taxon>
        <taxon>Bacillariophyta</taxon>
        <taxon>Coscinodiscophyceae</taxon>
        <taxon>Thalassiosirophycidae</taxon>
        <taxon>Thalassiosirales</taxon>
        <taxon>Skeletonemataceae</taxon>
        <taxon>Skeletonema</taxon>
        <taxon>Skeletonema marinoi-dohrnii complex</taxon>
    </lineage>
</organism>
<reference evidence="1" key="1">
    <citation type="submission" date="2023-06" db="EMBL/GenBank/DDBJ databases">
        <title>Survivors Of The Sea: Transcriptome response of Skeletonema marinoi to long-term dormancy.</title>
        <authorList>
            <person name="Pinder M.I.M."/>
            <person name="Kourtchenko O."/>
            <person name="Robertson E.K."/>
            <person name="Larsson T."/>
            <person name="Maumus F."/>
            <person name="Osuna-Cruz C.M."/>
            <person name="Vancaester E."/>
            <person name="Stenow R."/>
            <person name="Vandepoele K."/>
            <person name="Ploug H."/>
            <person name="Bruchert V."/>
            <person name="Godhe A."/>
            <person name="Topel M."/>
        </authorList>
    </citation>
    <scope>NUCLEOTIDE SEQUENCE</scope>
    <source>
        <strain evidence="1">R05AC</strain>
    </source>
</reference>
<proteinExistence type="predicted"/>
<evidence type="ECO:0000313" key="2">
    <source>
        <dbReference type="Proteomes" id="UP001224775"/>
    </source>
</evidence>
<dbReference type="AlphaFoldDB" id="A0AAD8Y093"/>